<proteinExistence type="inferred from homology"/>
<dbReference type="PIRSF" id="PIRSF006230">
    <property type="entry name" value="MG442"/>
    <property type="match status" value="1"/>
</dbReference>
<evidence type="ECO:0000256" key="2">
    <source>
        <dbReference type="ARBA" id="ARBA00022741"/>
    </source>
</evidence>
<reference evidence="7" key="2">
    <citation type="journal article" date="2021" name="PeerJ">
        <title>Extensive microbial diversity within the chicken gut microbiome revealed by metagenomics and culture.</title>
        <authorList>
            <person name="Gilroy R."/>
            <person name="Ravi A."/>
            <person name="Getino M."/>
            <person name="Pursley I."/>
            <person name="Horton D.L."/>
            <person name="Alikhan N.F."/>
            <person name="Baker D."/>
            <person name="Gharbi K."/>
            <person name="Hall N."/>
            <person name="Watson M."/>
            <person name="Adriaenssens E.M."/>
            <person name="Foster-Nyarko E."/>
            <person name="Jarju S."/>
            <person name="Secka A."/>
            <person name="Antonio M."/>
            <person name="Oren A."/>
            <person name="Chaudhuri R.R."/>
            <person name="La Ragione R."/>
            <person name="Hildebrand F."/>
            <person name="Pallen M.J."/>
        </authorList>
    </citation>
    <scope>NUCLEOTIDE SEQUENCE</scope>
    <source>
        <strain evidence="7">23406</strain>
    </source>
</reference>
<dbReference type="Gene3D" id="3.40.50.300">
    <property type="entry name" value="P-loop containing nucleotide triphosphate hydrolases"/>
    <property type="match status" value="1"/>
</dbReference>
<evidence type="ECO:0000259" key="6">
    <source>
        <dbReference type="PROSITE" id="PS51721"/>
    </source>
</evidence>
<reference evidence="7" key="1">
    <citation type="submission" date="2020-10" db="EMBL/GenBank/DDBJ databases">
        <authorList>
            <person name="Gilroy R."/>
        </authorList>
    </citation>
    <scope>NUCLEOTIDE SEQUENCE</scope>
    <source>
        <strain evidence="7">23406</strain>
    </source>
</reference>
<protein>
    <recommendedName>
        <fullName evidence="1 4">Ribosome biogenesis GTPase A</fullName>
    </recommendedName>
</protein>
<dbReference type="GO" id="GO:0005737">
    <property type="term" value="C:cytoplasm"/>
    <property type="evidence" value="ECO:0007669"/>
    <property type="project" value="UniProtKB-SubCell"/>
</dbReference>
<keyword evidence="4" id="KW-0963">Cytoplasm</keyword>
<dbReference type="InterPro" id="IPR030378">
    <property type="entry name" value="G_CP_dom"/>
</dbReference>
<dbReference type="InterPro" id="IPR027417">
    <property type="entry name" value="P-loop_NTPase"/>
</dbReference>
<dbReference type="PROSITE" id="PS51721">
    <property type="entry name" value="G_CP"/>
    <property type="match status" value="1"/>
</dbReference>
<accession>A0A9D1NCF0</accession>
<evidence type="ECO:0000256" key="5">
    <source>
        <dbReference type="PIRSR" id="PIRSR006230-1"/>
    </source>
</evidence>
<dbReference type="AlphaFoldDB" id="A0A9D1NCF0"/>
<comment type="similarity">
    <text evidence="4">Belongs to the TRAFAC class YlqF/YawG GTPase family. MTG1 subfamily.</text>
</comment>
<feature type="binding site" evidence="5">
    <location>
        <begin position="49"/>
        <end position="52"/>
    </location>
    <ligand>
        <name>GTP</name>
        <dbReference type="ChEBI" id="CHEBI:37565"/>
    </ligand>
</feature>
<organism evidence="7 8">
    <name type="scientific">Candidatus Stercoripulliclostridium merdipullorum</name>
    <dbReference type="NCBI Taxonomy" id="2840952"/>
    <lineage>
        <taxon>Bacteria</taxon>
        <taxon>Bacillati</taxon>
        <taxon>Bacillota</taxon>
        <taxon>Clostridia</taxon>
        <taxon>Eubacteriales</taxon>
        <taxon>Candidatus Stercoripulliclostridium</taxon>
    </lineage>
</organism>
<dbReference type="Proteomes" id="UP000886891">
    <property type="component" value="Unassembled WGS sequence"/>
</dbReference>
<comment type="function">
    <text evidence="4">Required for a late step of 50S ribosomal subunit assembly. Has GTPase activity.</text>
</comment>
<dbReference type="InterPro" id="IPR023179">
    <property type="entry name" value="GTP-bd_ortho_bundle_sf"/>
</dbReference>
<dbReference type="CDD" id="cd01856">
    <property type="entry name" value="YlqF"/>
    <property type="match status" value="1"/>
</dbReference>
<comment type="subcellular location">
    <subcellularLocation>
        <location evidence="4">Cytoplasm</location>
    </subcellularLocation>
</comment>
<evidence type="ECO:0000256" key="3">
    <source>
        <dbReference type="ARBA" id="ARBA00023134"/>
    </source>
</evidence>
<keyword evidence="2 4" id="KW-0547">Nucleotide-binding</keyword>
<feature type="domain" description="CP-type G" evidence="6">
    <location>
        <begin position="1"/>
        <end position="168"/>
    </location>
</feature>
<dbReference type="InterPro" id="IPR016478">
    <property type="entry name" value="GTPase_MTG1"/>
</dbReference>
<dbReference type="GO" id="GO:0005525">
    <property type="term" value="F:GTP binding"/>
    <property type="evidence" value="ECO:0007669"/>
    <property type="project" value="UniProtKB-KW"/>
</dbReference>
<dbReference type="InterPro" id="IPR019991">
    <property type="entry name" value="GTP-bd_ribosome_bgen"/>
</dbReference>
<evidence type="ECO:0000256" key="1">
    <source>
        <dbReference type="ARBA" id="ARBA00014898"/>
    </source>
</evidence>
<evidence type="ECO:0000256" key="4">
    <source>
        <dbReference type="PIRNR" id="PIRNR006230"/>
    </source>
</evidence>
<feature type="binding site" evidence="5">
    <location>
        <position position="164"/>
    </location>
    <ligand>
        <name>GTP</name>
        <dbReference type="ChEBI" id="CHEBI:37565"/>
    </ligand>
</feature>
<comment type="caution">
    <text evidence="7">The sequence shown here is derived from an EMBL/GenBank/DDBJ whole genome shotgun (WGS) entry which is preliminary data.</text>
</comment>
<feature type="binding site" evidence="5">
    <location>
        <begin position="120"/>
        <end position="125"/>
    </location>
    <ligand>
        <name>GTP</name>
        <dbReference type="ChEBI" id="CHEBI:37565"/>
    </ligand>
</feature>
<dbReference type="GO" id="GO:0006412">
    <property type="term" value="P:translation"/>
    <property type="evidence" value="ECO:0007669"/>
    <property type="project" value="TreeGrafter"/>
</dbReference>
<dbReference type="InterPro" id="IPR006073">
    <property type="entry name" value="GTP-bd"/>
</dbReference>
<dbReference type="Pfam" id="PF01926">
    <property type="entry name" value="MMR_HSR1"/>
    <property type="match status" value="1"/>
</dbReference>
<gene>
    <name evidence="7" type="primary">ylqF</name>
    <name evidence="7" type="ORF">IAB14_05070</name>
</gene>
<dbReference type="PANTHER" id="PTHR45782:SF4">
    <property type="entry name" value="MITOCHONDRIAL RIBOSOME-ASSOCIATED GTPASE 1"/>
    <property type="match status" value="1"/>
</dbReference>
<dbReference type="PANTHER" id="PTHR45782">
    <property type="entry name" value="MITOCHONDRIAL RIBOSOME-ASSOCIATED GTPASE 1"/>
    <property type="match status" value="1"/>
</dbReference>
<dbReference type="GO" id="GO:0003924">
    <property type="term" value="F:GTPase activity"/>
    <property type="evidence" value="ECO:0007669"/>
    <property type="project" value="TreeGrafter"/>
</dbReference>
<dbReference type="EMBL" id="DVOH01000038">
    <property type="protein sequence ID" value="HIV00465.1"/>
    <property type="molecule type" value="Genomic_DNA"/>
</dbReference>
<keyword evidence="3 4" id="KW-0342">GTP-binding</keyword>
<sequence length="274" mass="30026">MTKAIRMMEREIALVDSVIYVLDARAPLACINEAFDAVIGMKPVLYVLNKADRVRPEDCKAWLDRFASEGKRCIATDSVSKKDAPAIVKGLLELNAALLERYRLKGVNKTLRAMVIGVPNCGKSTLINSLLRQKKATTGNRPGVTRGKQWVAIDRYIELLDSPGVTYPDFRDQDKALRLALIGSIKDEVVDPVELADAALSFLSAHDPEALKARYGIEALPTSAADRMEAVGQRRGMMLKGGEVDLLRTANAVITDFRKGAFGKIILESARDGI</sequence>
<evidence type="ECO:0000313" key="7">
    <source>
        <dbReference type="EMBL" id="HIV00465.1"/>
    </source>
</evidence>
<name>A0A9D1NCF0_9FIRM</name>
<dbReference type="SUPFAM" id="SSF52540">
    <property type="entry name" value="P-loop containing nucleoside triphosphate hydrolases"/>
    <property type="match status" value="1"/>
</dbReference>
<dbReference type="NCBIfam" id="TIGR03596">
    <property type="entry name" value="GTPase_YlqF"/>
    <property type="match status" value="1"/>
</dbReference>
<evidence type="ECO:0000313" key="8">
    <source>
        <dbReference type="Proteomes" id="UP000886891"/>
    </source>
</evidence>
<dbReference type="Gene3D" id="1.10.1580.10">
    <property type="match status" value="1"/>
</dbReference>